<evidence type="ECO:0000313" key="8">
    <source>
        <dbReference type="Proteomes" id="UP001281410"/>
    </source>
</evidence>
<evidence type="ECO:0000313" key="7">
    <source>
        <dbReference type="EMBL" id="KAK3218423.1"/>
    </source>
</evidence>
<dbReference type="GO" id="GO:0032040">
    <property type="term" value="C:small-subunit processome"/>
    <property type="evidence" value="ECO:0007669"/>
    <property type="project" value="TreeGrafter"/>
</dbReference>
<evidence type="ECO:0000256" key="3">
    <source>
        <dbReference type="ARBA" id="ARBA00022737"/>
    </source>
</evidence>
<evidence type="ECO:0000259" key="6">
    <source>
        <dbReference type="SMART" id="SM01033"/>
    </source>
</evidence>
<dbReference type="SMART" id="SM01033">
    <property type="entry name" value="BING4CT"/>
    <property type="match status" value="1"/>
</dbReference>
<dbReference type="AlphaFoldDB" id="A0AAE0E7X2"/>
<comment type="caution">
    <text evidence="7">The sequence shown here is derived from an EMBL/GenBank/DDBJ whole genome shotgun (WGS) entry which is preliminary data.</text>
</comment>
<evidence type="ECO:0000256" key="5">
    <source>
        <dbReference type="PROSITE-ProRule" id="PRU00221"/>
    </source>
</evidence>
<feature type="domain" description="BING4 C-terminal" evidence="6">
    <location>
        <begin position="136"/>
        <end position="206"/>
    </location>
</feature>
<evidence type="ECO:0000256" key="1">
    <source>
        <dbReference type="ARBA" id="ARBA00004604"/>
    </source>
</evidence>
<dbReference type="InterPro" id="IPR040315">
    <property type="entry name" value="WDR46/Utp7"/>
</dbReference>
<dbReference type="Pfam" id="PF08149">
    <property type="entry name" value="BING4CT"/>
    <property type="match status" value="1"/>
</dbReference>
<protein>
    <recommendedName>
        <fullName evidence="6">BING4 C-terminal domain-containing protein</fullName>
    </recommendedName>
</protein>
<evidence type="ECO:0000256" key="4">
    <source>
        <dbReference type="ARBA" id="ARBA00023242"/>
    </source>
</evidence>
<feature type="repeat" description="WD" evidence="5">
    <location>
        <begin position="118"/>
        <end position="159"/>
    </location>
</feature>
<dbReference type="InterPro" id="IPR001680">
    <property type="entry name" value="WD40_rpt"/>
</dbReference>
<dbReference type="PROSITE" id="PS50294">
    <property type="entry name" value="WD_REPEATS_REGION"/>
    <property type="match status" value="1"/>
</dbReference>
<sequence>MAAAGRKGHLAVVDMKNMNLVKEIQVRETVCDVVFLRNEHFFAAAWKKNRFLLASINQFGQLHYQDVTMGEMVGNFRTGFGRTDVMQVNSYNGVVAMGHSGGTVTMWKPTTSAALVKMLCHPGPVSAWAFHPTGHLMATSGKEKKIKIWDLRKFEVLQSIPGHAKCEPNFDSWVAIPFEKTEQRREKEVVRSLLDKLPPETIMLNPSKIGTVRPATVRPAWKKEKPTKHEREANMKATIGDVKYIAMKKKTKGRNKSSKVEKKK</sequence>
<dbReference type="GO" id="GO:0000462">
    <property type="term" value="P:maturation of SSU-rRNA from tricistronic rRNA transcript (SSU-rRNA, 5.8S rRNA, LSU-rRNA)"/>
    <property type="evidence" value="ECO:0007669"/>
    <property type="project" value="TreeGrafter"/>
</dbReference>
<accession>A0AAE0E7X2</accession>
<dbReference type="PANTHER" id="PTHR14085">
    <property type="entry name" value="WD-REPEAT PROTEIN BING4"/>
    <property type="match status" value="1"/>
</dbReference>
<reference evidence="7" key="1">
    <citation type="journal article" date="2023" name="Plant J.">
        <title>Genome sequences and population genomics provide insights into the demographic history, inbreeding, and mutation load of two 'living fossil' tree species of Dipteronia.</title>
        <authorList>
            <person name="Feng Y."/>
            <person name="Comes H.P."/>
            <person name="Chen J."/>
            <person name="Zhu S."/>
            <person name="Lu R."/>
            <person name="Zhang X."/>
            <person name="Li P."/>
            <person name="Qiu J."/>
            <person name="Olsen K.M."/>
            <person name="Qiu Y."/>
        </authorList>
    </citation>
    <scope>NUCLEOTIDE SEQUENCE</scope>
    <source>
        <strain evidence="7">NBL</strain>
    </source>
</reference>
<dbReference type="Proteomes" id="UP001281410">
    <property type="component" value="Unassembled WGS sequence"/>
</dbReference>
<dbReference type="Gene3D" id="2.130.10.10">
    <property type="entry name" value="YVTN repeat-like/Quinoprotein amine dehydrogenase"/>
    <property type="match status" value="1"/>
</dbReference>
<keyword evidence="2 5" id="KW-0853">WD repeat</keyword>
<dbReference type="PANTHER" id="PTHR14085:SF3">
    <property type="entry name" value="WD REPEAT-CONTAINING PROTEIN 46"/>
    <property type="match status" value="1"/>
</dbReference>
<gene>
    <name evidence="7" type="ORF">Dsin_012393</name>
</gene>
<dbReference type="EMBL" id="JANJYJ010000004">
    <property type="protein sequence ID" value="KAK3218423.1"/>
    <property type="molecule type" value="Genomic_DNA"/>
</dbReference>
<organism evidence="7 8">
    <name type="scientific">Dipteronia sinensis</name>
    <dbReference type="NCBI Taxonomy" id="43782"/>
    <lineage>
        <taxon>Eukaryota</taxon>
        <taxon>Viridiplantae</taxon>
        <taxon>Streptophyta</taxon>
        <taxon>Embryophyta</taxon>
        <taxon>Tracheophyta</taxon>
        <taxon>Spermatophyta</taxon>
        <taxon>Magnoliopsida</taxon>
        <taxon>eudicotyledons</taxon>
        <taxon>Gunneridae</taxon>
        <taxon>Pentapetalae</taxon>
        <taxon>rosids</taxon>
        <taxon>malvids</taxon>
        <taxon>Sapindales</taxon>
        <taxon>Sapindaceae</taxon>
        <taxon>Hippocastanoideae</taxon>
        <taxon>Acereae</taxon>
        <taxon>Dipteronia</taxon>
    </lineage>
</organism>
<proteinExistence type="predicted"/>
<name>A0AAE0E7X2_9ROSI</name>
<dbReference type="InterPro" id="IPR036322">
    <property type="entry name" value="WD40_repeat_dom_sf"/>
</dbReference>
<keyword evidence="3" id="KW-0677">Repeat</keyword>
<keyword evidence="4" id="KW-0539">Nucleus</keyword>
<dbReference type="PROSITE" id="PS50082">
    <property type="entry name" value="WD_REPEATS_2"/>
    <property type="match status" value="1"/>
</dbReference>
<keyword evidence="8" id="KW-1185">Reference proteome</keyword>
<dbReference type="GO" id="GO:0030686">
    <property type="term" value="C:90S preribosome"/>
    <property type="evidence" value="ECO:0007669"/>
    <property type="project" value="TreeGrafter"/>
</dbReference>
<comment type="subcellular location">
    <subcellularLocation>
        <location evidence="1">Nucleus</location>
        <location evidence="1">Nucleolus</location>
    </subcellularLocation>
</comment>
<dbReference type="InterPro" id="IPR012952">
    <property type="entry name" value="BING4_C_dom"/>
</dbReference>
<dbReference type="SUPFAM" id="SSF50978">
    <property type="entry name" value="WD40 repeat-like"/>
    <property type="match status" value="1"/>
</dbReference>
<dbReference type="InterPro" id="IPR015943">
    <property type="entry name" value="WD40/YVTN_repeat-like_dom_sf"/>
</dbReference>
<dbReference type="Pfam" id="PF00400">
    <property type="entry name" value="WD40"/>
    <property type="match status" value="1"/>
</dbReference>
<evidence type="ECO:0000256" key="2">
    <source>
        <dbReference type="ARBA" id="ARBA00022574"/>
    </source>
</evidence>
<dbReference type="SMART" id="SM00320">
    <property type="entry name" value="WD40"/>
    <property type="match status" value="1"/>
</dbReference>